<dbReference type="Proteomes" id="UP001055117">
    <property type="component" value="Unassembled WGS sequence"/>
</dbReference>
<protein>
    <recommendedName>
        <fullName evidence="4">Transposase</fullName>
    </recommendedName>
</protein>
<evidence type="ECO:0008006" key="4">
    <source>
        <dbReference type="Google" id="ProtNLM"/>
    </source>
</evidence>
<dbReference type="EMBL" id="BPQG01000013">
    <property type="protein sequence ID" value="GJD43433.1"/>
    <property type="molecule type" value="Genomic_DNA"/>
</dbReference>
<accession>A0ABQ4QDZ5</accession>
<sequence length="60" mass="6870">MQMAYVWRDSLDLITGQDDRDDITVVHDRPHRLGRIEENSVTRDKTTLLPRPTAHDPAGS</sequence>
<evidence type="ECO:0000313" key="2">
    <source>
        <dbReference type="EMBL" id="GJD43433.1"/>
    </source>
</evidence>
<reference evidence="2 3" key="1">
    <citation type="journal article" date="2021" name="Front. Microbiol.">
        <title>Comprehensive Comparative Genomics and Phenotyping of Methylobacterium Species.</title>
        <authorList>
            <person name="Alessa O."/>
            <person name="Ogura Y."/>
            <person name="Fujitani Y."/>
            <person name="Takami H."/>
            <person name="Hayashi T."/>
            <person name="Sahin N."/>
            <person name="Tani A."/>
        </authorList>
    </citation>
    <scope>NUCLEOTIDE SEQUENCE [LARGE SCALE GENOMIC DNA]</scope>
    <source>
        <strain evidence="2 3">DSM 23679</strain>
    </source>
</reference>
<keyword evidence="3" id="KW-1185">Reference proteome</keyword>
<evidence type="ECO:0000256" key="1">
    <source>
        <dbReference type="SAM" id="MobiDB-lite"/>
    </source>
</evidence>
<organism evidence="2 3">
    <name type="scientific">Methylobacterium cerastii</name>
    <dbReference type="NCBI Taxonomy" id="932741"/>
    <lineage>
        <taxon>Bacteria</taxon>
        <taxon>Pseudomonadati</taxon>
        <taxon>Pseudomonadota</taxon>
        <taxon>Alphaproteobacteria</taxon>
        <taxon>Hyphomicrobiales</taxon>
        <taxon>Methylobacteriaceae</taxon>
        <taxon>Methylobacterium</taxon>
    </lineage>
</organism>
<evidence type="ECO:0000313" key="3">
    <source>
        <dbReference type="Proteomes" id="UP001055117"/>
    </source>
</evidence>
<feature type="region of interest" description="Disordered" evidence="1">
    <location>
        <begin position="37"/>
        <end position="60"/>
    </location>
</feature>
<gene>
    <name evidence="2" type="ORF">AFCDBAGC_1285</name>
</gene>
<name>A0ABQ4QDZ5_9HYPH</name>
<proteinExistence type="predicted"/>
<comment type="caution">
    <text evidence="2">The sequence shown here is derived from an EMBL/GenBank/DDBJ whole genome shotgun (WGS) entry which is preliminary data.</text>
</comment>
<feature type="compositionally biased region" description="Basic and acidic residues" evidence="1">
    <location>
        <begin position="37"/>
        <end position="46"/>
    </location>
</feature>